<gene>
    <name evidence="2" type="ORF">LCGC14_2489360</name>
</gene>
<dbReference type="Pfam" id="PF13191">
    <property type="entry name" value="AAA_16"/>
    <property type="match status" value="1"/>
</dbReference>
<evidence type="ECO:0000313" key="2">
    <source>
        <dbReference type="EMBL" id="KKL17059.1"/>
    </source>
</evidence>
<evidence type="ECO:0000259" key="1">
    <source>
        <dbReference type="Pfam" id="PF13191"/>
    </source>
</evidence>
<dbReference type="Gene3D" id="3.40.50.300">
    <property type="entry name" value="P-loop containing nucleotide triphosphate hydrolases"/>
    <property type="match status" value="1"/>
</dbReference>
<dbReference type="SUPFAM" id="SSF52540">
    <property type="entry name" value="P-loop containing nucleoside triphosphate hydrolases"/>
    <property type="match status" value="1"/>
</dbReference>
<name>A0A0F9B5A7_9ZZZZ</name>
<dbReference type="EMBL" id="LAZR01039416">
    <property type="protein sequence ID" value="KKL17059.1"/>
    <property type="molecule type" value="Genomic_DNA"/>
</dbReference>
<protein>
    <recommendedName>
        <fullName evidence="1">Orc1-like AAA ATPase domain-containing protein</fullName>
    </recommendedName>
</protein>
<proteinExistence type="predicted"/>
<reference evidence="2" key="1">
    <citation type="journal article" date="2015" name="Nature">
        <title>Complex archaea that bridge the gap between prokaryotes and eukaryotes.</title>
        <authorList>
            <person name="Spang A."/>
            <person name="Saw J.H."/>
            <person name="Jorgensen S.L."/>
            <person name="Zaremba-Niedzwiedzka K."/>
            <person name="Martijn J."/>
            <person name="Lind A.E."/>
            <person name="van Eijk R."/>
            <person name="Schleper C."/>
            <person name="Guy L."/>
            <person name="Ettema T.J."/>
        </authorList>
    </citation>
    <scope>NUCLEOTIDE SEQUENCE</scope>
</reference>
<sequence length="422" mass="46684">MSRRVSDRLSEVARSSFVGRERELSVLRGAVEAPEPPFAVAFIHGPGGIGKSWLLQATLSSAGRQAQSLIMDCRDIEPTPKGFLSALGATLGMRDPEPDLGQVVSRLGEATQRTVLALDTYETFGLMDTWLRQVFVPDLPESVITIIAGREAPSPAWLTTPGWQGLFHEIELRDLRDTDARQMLTSRGLTESQAERVNRFARGHPLALELAAAALRTQPDLDVSGGPPPRVLQQLTQAFMVGLPSETTEAVEAASTVRRVTEPMLRALLEVPAVRPMFDGLQGLPFVDATAEGLTLHDVVRDTIAGDLARRDPEHHRTYRRRAWRFFTTESHRAGAGSLWQCTADMLYLIENPVVREAFFPKGATDYRLEPATPADGDEIRDIAAGEDAEESARLIVRWWERHPETFSVGKTRDGRVAVFYI</sequence>
<comment type="caution">
    <text evidence="2">The sequence shown here is derived from an EMBL/GenBank/DDBJ whole genome shotgun (WGS) entry which is preliminary data.</text>
</comment>
<dbReference type="InterPro" id="IPR027417">
    <property type="entry name" value="P-loop_NTPase"/>
</dbReference>
<accession>A0A0F9B5A7</accession>
<organism evidence="2">
    <name type="scientific">marine sediment metagenome</name>
    <dbReference type="NCBI Taxonomy" id="412755"/>
    <lineage>
        <taxon>unclassified sequences</taxon>
        <taxon>metagenomes</taxon>
        <taxon>ecological metagenomes</taxon>
    </lineage>
</organism>
<dbReference type="InterPro" id="IPR041664">
    <property type="entry name" value="AAA_16"/>
</dbReference>
<feature type="non-terminal residue" evidence="2">
    <location>
        <position position="422"/>
    </location>
</feature>
<feature type="domain" description="Orc1-like AAA ATPase" evidence="1">
    <location>
        <begin position="17"/>
        <end position="87"/>
    </location>
</feature>
<dbReference type="AlphaFoldDB" id="A0A0F9B5A7"/>